<evidence type="ECO:0000256" key="1">
    <source>
        <dbReference type="ARBA" id="ARBA00001957"/>
    </source>
</evidence>
<dbReference type="Pfam" id="PF00668">
    <property type="entry name" value="Condensation"/>
    <property type="match status" value="4"/>
</dbReference>
<comment type="similarity">
    <text evidence="2">Belongs to the ATP-dependent AMP-binding enzyme family.</text>
</comment>
<comment type="cofactor">
    <cofactor evidence="1">
        <name>pantetheine 4'-phosphate</name>
        <dbReference type="ChEBI" id="CHEBI:47942"/>
    </cofactor>
</comment>
<feature type="domain" description="Carrier" evidence="7">
    <location>
        <begin position="2082"/>
        <end position="2156"/>
    </location>
</feature>
<dbReference type="GO" id="GO:0072330">
    <property type="term" value="P:monocarboxylic acid biosynthetic process"/>
    <property type="evidence" value="ECO:0007669"/>
    <property type="project" value="UniProtKB-ARBA"/>
</dbReference>
<name>A0A846H4Y4_9CYAN</name>
<dbReference type="InterPro" id="IPR010060">
    <property type="entry name" value="NRPS_synth"/>
</dbReference>
<dbReference type="Pfam" id="PF00550">
    <property type="entry name" value="PP-binding"/>
    <property type="match status" value="3"/>
</dbReference>
<dbReference type="Pfam" id="PF00501">
    <property type="entry name" value="AMP-binding"/>
    <property type="match status" value="3"/>
</dbReference>
<dbReference type="GO" id="GO:0008610">
    <property type="term" value="P:lipid biosynthetic process"/>
    <property type="evidence" value="ECO:0007669"/>
    <property type="project" value="UniProtKB-ARBA"/>
</dbReference>
<keyword evidence="5" id="KW-0677">Repeat</keyword>
<dbReference type="GO" id="GO:0005829">
    <property type="term" value="C:cytosol"/>
    <property type="evidence" value="ECO:0007669"/>
    <property type="project" value="TreeGrafter"/>
</dbReference>
<dbReference type="NCBIfam" id="TIGR01733">
    <property type="entry name" value="AA-adenyl-dom"/>
    <property type="match status" value="3"/>
</dbReference>
<dbReference type="SUPFAM" id="SSF52777">
    <property type="entry name" value="CoA-dependent acyltransferases"/>
    <property type="match status" value="8"/>
</dbReference>
<dbReference type="PROSITE" id="PS00455">
    <property type="entry name" value="AMP_BINDING"/>
    <property type="match status" value="3"/>
</dbReference>
<dbReference type="InterPro" id="IPR036736">
    <property type="entry name" value="ACP-like_sf"/>
</dbReference>
<keyword evidence="6" id="KW-0045">Antibiotic biosynthesis</keyword>
<dbReference type="CDD" id="cd19543">
    <property type="entry name" value="DCL_NRPS"/>
    <property type="match status" value="2"/>
</dbReference>
<dbReference type="SUPFAM" id="SSF47336">
    <property type="entry name" value="ACP-like"/>
    <property type="match status" value="3"/>
</dbReference>
<evidence type="ECO:0000256" key="4">
    <source>
        <dbReference type="ARBA" id="ARBA00022553"/>
    </source>
</evidence>
<dbReference type="InterPro" id="IPR000873">
    <property type="entry name" value="AMP-dep_synth/lig_dom"/>
</dbReference>
<dbReference type="CDD" id="cd05930">
    <property type="entry name" value="A_NRPS"/>
    <property type="match status" value="1"/>
</dbReference>
<dbReference type="InterPro" id="IPR006162">
    <property type="entry name" value="Ppantetheine_attach_site"/>
</dbReference>
<dbReference type="FunFam" id="2.30.38.10:FF:000001">
    <property type="entry name" value="Non-ribosomal peptide synthetase PvdI"/>
    <property type="match status" value="1"/>
</dbReference>
<dbReference type="InterPro" id="IPR009081">
    <property type="entry name" value="PP-bd_ACP"/>
</dbReference>
<evidence type="ECO:0000256" key="5">
    <source>
        <dbReference type="ARBA" id="ARBA00022737"/>
    </source>
</evidence>
<evidence type="ECO:0000256" key="6">
    <source>
        <dbReference type="ARBA" id="ARBA00023194"/>
    </source>
</evidence>
<dbReference type="InterPro" id="IPR010071">
    <property type="entry name" value="AA_adenyl_dom"/>
</dbReference>
<gene>
    <name evidence="8" type="ORF">PI95_006155</name>
</gene>
<dbReference type="InterPro" id="IPR020806">
    <property type="entry name" value="PKS_PP-bd"/>
</dbReference>
<proteinExistence type="inferred from homology"/>
<dbReference type="Gene3D" id="2.30.38.10">
    <property type="entry name" value="Luciferase, Domain 3"/>
    <property type="match status" value="1"/>
</dbReference>
<dbReference type="PANTHER" id="PTHR45527:SF14">
    <property type="entry name" value="PLIPASTATIN SYNTHASE SUBUNIT B"/>
    <property type="match status" value="1"/>
</dbReference>
<dbReference type="InterPro" id="IPR025110">
    <property type="entry name" value="AMP-bd_C"/>
</dbReference>
<dbReference type="InterPro" id="IPR001242">
    <property type="entry name" value="Condensation_dom"/>
</dbReference>
<dbReference type="Proteomes" id="UP000031549">
    <property type="component" value="Unassembled WGS sequence"/>
</dbReference>
<dbReference type="FunFam" id="3.30.300.30:FF:000010">
    <property type="entry name" value="Enterobactin synthetase component F"/>
    <property type="match status" value="2"/>
</dbReference>
<keyword evidence="9" id="KW-1185">Reference proteome</keyword>
<evidence type="ECO:0000259" key="7">
    <source>
        <dbReference type="PROSITE" id="PS50075"/>
    </source>
</evidence>
<dbReference type="Gene3D" id="3.30.300.30">
    <property type="match status" value="3"/>
</dbReference>
<dbReference type="GO" id="GO:0031177">
    <property type="term" value="F:phosphopantetheine binding"/>
    <property type="evidence" value="ECO:0007669"/>
    <property type="project" value="InterPro"/>
</dbReference>
<sequence>MMSLKDKIEDIFPLTPLQKGLLFHSLYDPESGIYFEQFHCRLEGNVSVIAVQQAWQTLVDRHPILRTAIITKGQSEPVQVVFRNLAFNIIEEDWRGLSNSAQENRLKQFLEADRRQGFILNRPPLMRVTLIRLGEDCWHLVWSHHHLILDGWSWPILLREFLLLHKAAKENTEISLPNVRPYSDFIAWFKQKNPQDGKSFWREYMGGFESATPLLMILKAKQSSAFESGEIKHDLSPENTALLQKLARNCSVTLNTVIQGAWAILLNRYSRNEDVVYGITVAGRPPELPGVEGMIGPFINTLPFRVSVSGEKSLDSWLQMIQGQQAQMRQFEHSSLSDIQGWSDVPRGQPMFESLLAFENFPVDKSLKAADFGLNVPESSFLETTHYPLTLVVVPGDGISLKLSYNAGRFDAVGMKLLLEQFCHLLINMANNAQASLKSLSLIKNGEWGIGNGELGIGNGESVIGEQSVGRLCRLVRAASPTGEGTANPEGNRSITIREIFAETVRKYGERIALTFDGESFTYEELDRRSNRIARYLHSSGIGAEKRVVICCDRSPELIVAMLGVVKAGGVYVPLDPGYPSDRIEFTISDCKAKLILTTTAISSQLPDLTPKICLDAEDAPYLHESTAPLTLEALDPNAGAYIIYTSGSTGKPKGVLVTQHNVTRLFSSTQHWFEFNEQDVWTFFHSFAFDFSVWEIWGALLYGGRLVIVPYCISRDPQSFLELIQDEKVTVLNQTPSAFAQLLAAESSRDKVSLSLRYIIFGGEALNLPSLRPWFERHGENQTRLVNMYGITETTVHVTYRPISKKDIEKSSSLIGEPIPDLQLYVVDPDGNLLPPGVIGEIYIGGAGVTRGYLNRAELTAEKFVQNKFSVDSPERLYRSGDLGRFLPNGHLEYLGRIDYQVKIRGFRIEIGEIETAISQFPDVQETIVLVDSDAETNQKRLIAYVVCTPEKQPTIETLRNHLQQRLPDYMIPSQIVYLERFPLTPNGKIDRKALPAPETKRENLEVAFVPPATPIEEILADIWQQVLGINRVGRFDNYFVLGGDSIRSIRACSLAQGLGLNLKLEQIFAHPVLSDLAALLAKTEVGESNNIDEKPFALISPKDRDKLLDWAEDAYPLAQLQAGMLFHGEYSEVSTTYHDVFSFRIRVPFDLNVWEQAYTQMFEKHRVLRTAFYLGEFSQPIQVVVKDVPAQIIFNDLTALSALEQDEYLKTFIAEERENRFDYKSAPLIRFHIHLLDENVMQASFTLHHAIMDGWSLANFLAELTGLYLHLLDRGVPVPLPAPALQYSKFIALEKQALDDANQREFWQNKLAGVSFTKLPRLPVMMPVALPRMGKFDITLPEIISGDLKAVSQQLGVPLKTLLLAVHLQVIGFCCGETEVVTGLVSNGRPGETDSDRVLGLFLNTLPLRLSLSKNSWVDLIAETWLAEQELMPNRRFPLAEIQRLQKSQNLYETSFNFVHFHVYQGLLNWRKVELIQAESLDETNIPFAVSWNEEVNAVNLSFNITYDRQQFDDTQIAKIANYYQRACAALIANPQAKPTAELMTQEEIKEIFFQEESSWQPTEWVHEIFAQQAANNPHSIAVICEKESWTYAQLNQKANQLARFLGDKRSATRVRDRAIDNQPVGICLKRSLDMVCAMLAVLKAGGCYVPIDPDYPPVRIQSMLEDAKVSLLLTRSDLEIPNFANVDTQILCIDACREEIALQSSQNLEIPIFSENIAYIIFTSGSTGRPKGIAISHQALAQHQAWFLETFAVNSADVVLQKTPFSFDASVWEFWTPLMVGAKLVMAKPGGHQDPAYLVKIIQEENVTLLQLVPSLLEMLLKEPGFSQCFSLRMVFSGGEALKKRVWDFQKMAIPLVNLYGPAETTIDVAFYRCDGSEITDKIPIGKAVTNTRLYILNPDFEPVPIGTPGELFVAGCQLARGYWNAPSITAERFLPDLFAENAGSRMYRTGDRARYLPNGNIEFLGRFDQQVKIRGFRIETSEIVTALEKQSWVVRAVTKAVSTREKPNRLIAYLELKAPPSNWQTLLRSQLRETLPDYMIPSLFVSLDALPLLPNGKIDLNALPHPEEENIVVREYISPQNEIENILTQLWGQVLQVSRVGIKDDFFELGGDSILSLQIIAKARDLGLYFTPQDLFNNPQVEALAPYVKTAAIPNYLSIPEGSEIPLTPIQNWFLQQQLAHPEYWNQAILLDVKPELNAAEFQTALSQIVAIHPAFHLRFYQTENGWTQQLGDNGNVFKLDIVDLTAIHKEELSESLSAIATQFQAQLDLANGLIFRAVYFQTEENTADKLLLIIHHLIVDGVSWRVILKDLAVACDALHKNQEIYLSANNVGFPQWSHHLRTLTENSDWEKDVAFWTTQQISNPDIPLDFPEAIADNKESSTTQIECNFTKDETDILLYELPRTRKVRIQEVLLAVLLQVVTEWTGESEILIALESHGRESDFTTIDVSNAVGWFTSLFPCKLKKTTSDLLGNLESVKEQYRNLPHNGLSYGILSQKPELSAILPKSPEGILFNYLGQFDDNFSQTAAFTLAAEDVGISRHPENRRAFQLEITSLIANGKLQMRFGFSQALHREETIRSLADSFYRHLQMLATNRTQEYSWTPADFPLAALNSEQLAIALAGTTDVEDIYPLSPVQEGILFHANYEAEKDLYLQQVTGEIEGILDVETFKTAWECCINRHPSLRATFVLGDLPRPLQRIHSRVNLPFVCEDWREYDADEVAEKWSILLETDRKQSFSTETPLLMRMTLVRTQEEKWQFLWTHHHILLDGWSLPLVFRDAIAFYQSDKQRPNLPQAPVYRDFIAWLQQKESASAEAFWRQELSGLQSATSLNLTKSSTQASDYQICQTTLSNEIYAQLKTFAQRNQITLNTLIQAAWSILLSRYSNSDDVVFGVTVSGRVPELSGFAEMVGLFINTLPLRVKLNPATPFKQWLRSLRDRLSSINQYSFSRLVDIQGISDIKRGEPLFESIVVYENYPVEESLRQNPGELAIHSVQSLEKNNYPVSLYVLPGEDLTLKIASQNNVGGAIQHLTQILTKFVEEPQFIGEINLPIAKRNYLQTAYPEITVHELFSQQAHSTPDAPAVLIGANWLTYEELERKSNQVAHALLQLNVTQETLIAVCLDRHANLPIALLGIMKAGAAYLPLDPGFPRDRLEWMLADSGAAIIVTEDKIAAELPESSATLLLLDAVSQQSDTAPPISTENNQLAYVIYTSGSTGRPKGVQIQHQSVVNFLLSFREKLQITAADTLVAVTTLSFDIAGLELFLPLISGARLVVASRETTRDGFKLAQLLQESQATVMQATPTTWRLLLTAGWKPNNSFCALCGGEAMPVELAASLLDKVDLWNVYGPTETTIWSAVKKIKQKEDALSIGREIANTSIYILDNADNPVPEGIMGELFIGGIGLARGYRQKAALTAERFVPHPFSKEPGERLYRTGDLARWLPNGEIEFLGRSDYQVKIRGFRIELGEIEVVLESHPAIAQAIVQVIGDTQVDKKLVAYLVVKSDAEKLTIEALASYILTKLPDYMLPSAWVFLDAMPLTLNNKINRRALPAPSQQNDLDYTAPRNAIEEALTYIWQELLPVERVGVTNNFFELGGHSLLAAQVHARIRKVFSIDLALRELFETVTIEKMAELLVTRETLEGRTLKIAKAFLRLKQMTPEEKARLLQQKRK</sequence>
<dbReference type="FunFam" id="3.40.50.980:FF:000001">
    <property type="entry name" value="Non-ribosomal peptide synthetase"/>
    <property type="match status" value="3"/>
</dbReference>
<dbReference type="GO" id="GO:0017000">
    <property type="term" value="P:antibiotic biosynthetic process"/>
    <property type="evidence" value="ECO:0007669"/>
    <property type="project" value="UniProtKB-KW"/>
</dbReference>
<dbReference type="FunFam" id="3.40.50.12780:FF:000012">
    <property type="entry name" value="Non-ribosomal peptide synthetase"/>
    <property type="match status" value="3"/>
</dbReference>
<dbReference type="FunFam" id="1.10.1200.10:FF:000005">
    <property type="entry name" value="Nonribosomal peptide synthetase 1"/>
    <property type="match status" value="1"/>
</dbReference>
<accession>A0A846H4Y4</accession>
<feature type="domain" description="Carrier" evidence="7">
    <location>
        <begin position="3567"/>
        <end position="3642"/>
    </location>
</feature>
<dbReference type="GO" id="GO:0003824">
    <property type="term" value="F:catalytic activity"/>
    <property type="evidence" value="ECO:0007669"/>
    <property type="project" value="UniProtKB-KW"/>
</dbReference>
<dbReference type="FunFam" id="1.10.1200.10:FF:000016">
    <property type="entry name" value="Non-ribosomal peptide synthase"/>
    <property type="match status" value="1"/>
</dbReference>
<dbReference type="Gene3D" id="3.30.559.10">
    <property type="entry name" value="Chloramphenicol acetyltransferase-like domain"/>
    <property type="match status" value="4"/>
</dbReference>
<protein>
    <submittedName>
        <fullName evidence="8">Non-ribosomal peptide synthetase</fullName>
    </submittedName>
</protein>
<evidence type="ECO:0000313" key="9">
    <source>
        <dbReference type="Proteomes" id="UP000031549"/>
    </source>
</evidence>
<evidence type="ECO:0000256" key="2">
    <source>
        <dbReference type="ARBA" id="ARBA00006432"/>
    </source>
</evidence>
<dbReference type="InterPro" id="IPR023213">
    <property type="entry name" value="CAT-like_dom_sf"/>
</dbReference>
<dbReference type="Gene3D" id="1.10.1200.10">
    <property type="entry name" value="ACP-like"/>
    <property type="match status" value="3"/>
</dbReference>
<dbReference type="Pfam" id="PF13193">
    <property type="entry name" value="AMP-binding_C"/>
    <property type="match status" value="2"/>
</dbReference>
<dbReference type="FunFam" id="3.40.50.980:FF:000002">
    <property type="entry name" value="Enterobactin synthetase component F"/>
    <property type="match status" value="1"/>
</dbReference>
<dbReference type="NCBIfam" id="NF003417">
    <property type="entry name" value="PRK04813.1"/>
    <property type="match status" value="3"/>
</dbReference>
<dbReference type="GO" id="GO:0043041">
    <property type="term" value="P:amino acid activation for nonribosomal peptide biosynthetic process"/>
    <property type="evidence" value="ECO:0007669"/>
    <property type="project" value="TreeGrafter"/>
</dbReference>
<dbReference type="InterPro" id="IPR042099">
    <property type="entry name" value="ANL_N_sf"/>
</dbReference>
<feature type="domain" description="Carrier" evidence="7">
    <location>
        <begin position="1012"/>
        <end position="1086"/>
    </location>
</feature>
<dbReference type="SUPFAM" id="SSF56801">
    <property type="entry name" value="Acetyl-CoA synthetase-like"/>
    <property type="match status" value="3"/>
</dbReference>
<dbReference type="InterPro" id="IPR020845">
    <property type="entry name" value="AMP-binding_CS"/>
</dbReference>
<dbReference type="NCBIfam" id="TIGR01720">
    <property type="entry name" value="NRPS-para261"/>
    <property type="match status" value="1"/>
</dbReference>
<keyword evidence="3" id="KW-0596">Phosphopantetheine</keyword>
<dbReference type="PROSITE" id="PS50075">
    <property type="entry name" value="CARRIER"/>
    <property type="match status" value="3"/>
</dbReference>
<reference evidence="8 9" key="1">
    <citation type="journal article" date="2015" name="Genome Announc.">
        <title>Draft Genome Sequence of Cyanobacterium Hassallia byssoidea Strain VB512170, Isolated from Monuments in India.</title>
        <authorList>
            <person name="Singh D."/>
            <person name="Chandrababunaidu M.M."/>
            <person name="Panda A."/>
            <person name="Sen D."/>
            <person name="Bhattacharyya S."/>
            <person name="Adhikary S.P."/>
            <person name="Tripathy S."/>
        </authorList>
    </citation>
    <scope>NUCLEOTIDE SEQUENCE [LARGE SCALE GENOMIC DNA]</scope>
    <source>
        <strain evidence="8 9">VB512170</strain>
    </source>
</reference>
<dbReference type="GO" id="GO:0044550">
    <property type="term" value="P:secondary metabolite biosynthetic process"/>
    <property type="evidence" value="ECO:0007669"/>
    <property type="project" value="UniProtKB-ARBA"/>
</dbReference>
<evidence type="ECO:0000313" key="8">
    <source>
        <dbReference type="EMBL" id="NEU72163.1"/>
    </source>
</evidence>
<organism evidence="8 9">
    <name type="scientific">Hassallia byssoidea VB512170</name>
    <dbReference type="NCBI Taxonomy" id="1304833"/>
    <lineage>
        <taxon>Bacteria</taxon>
        <taxon>Bacillati</taxon>
        <taxon>Cyanobacteriota</taxon>
        <taxon>Cyanophyceae</taxon>
        <taxon>Nostocales</taxon>
        <taxon>Tolypothrichaceae</taxon>
        <taxon>Hassallia</taxon>
    </lineage>
</organism>
<dbReference type="Gene3D" id="3.40.50.12780">
    <property type="entry name" value="N-terminal domain of ligase-like"/>
    <property type="match status" value="2"/>
</dbReference>
<comment type="caution">
    <text evidence="8">The sequence shown here is derived from an EMBL/GenBank/DDBJ whole genome shotgun (WGS) entry which is preliminary data.</text>
</comment>
<dbReference type="SMART" id="SM00823">
    <property type="entry name" value="PKS_PP"/>
    <property type="match status" value="2"/>
</dbReference>
<dbReference type="Gene3D" id="3.30.559.30">
    <property type="entry name" value="Nonribosomal peptide synthetase, condensation domain"/>
    <property type="match status" value="4"/>
</dbReference>
<dbReference type="Gene3D" id="3.40.50.980">
    <property type="match status" value="2"/>
</dbReference>
<dbReference type="PROSITE" id="PS00012">
    <property type="entry name" value="PHOSPHOPANTETHEINE"/>
    <property type="match status" value="1"/>
</dbReference>
<dbReference type="CDD" id="cd17643">
    <property type="entry name" value="A_NRPS_Cytc1-like"/>
    <property type="match status" value="1"/>
</dbReference>
<dbReference type="InterPro" id="IPR045851">
    <property type="entry name" value="AMP-bd_C_sf"/>
</dbReference>
<dbReference type="CDD" id="cd12116">
    <property type="entry name" value="A_NRPS_Ta1_like"/>
    <property type="match status" value="1"/>
</dbReference>
<evidence type="ECO:0000256" key="3">
    <source>
        <dbReference type="ARBA" id="ARBA00022450"/>
    </source>
</evidence>
<keyword evidence="4" id="KW-0597">Phosphoprotein</keyword>
<dbReference type="PANTHER" id="PTHR45527">
    <property type="entry name" value="NONRIBOSOMAL PEPTIDE SYNTHETASE"/>
    <property type="match status" value="1"/>
</dbReference>
<dbReference type="EMBL" id="JTCM02000008">
    <property type="protein sequence ID" value="NEU72163.1"/>
    <property type="molecule type" value="Genomic_DNA"/>
</dbReference>